<dbReference type="AlphaFoldDB" id="A0AA37UGY5"/>
<evidence type="ECO:0000313" key="2">
    <source>
        <dbReference type="EMBL" id="GMA29290.1"/>
    </source>
</evidence>
<feature type="compositionally biased region" description="Basic and acidic residues" evidence="1">
    <location>
        <begin position="75"/>
        <end position="97"/>
    </location>
</feature>
<comment type="caution">
    <text evidence="2">The sequence shown here is derived from an EMBL/GenBank/DDBJ whole genome shotgun (WGS) entry which is preliminary data.</text>
</comment>
<dbReference type="Proteomes" id="UP001157160">
    <property type="component" value="Unassembled WGS sequence"/>
</dbReference>
<organism evidence="2 3">
    <name type="scientific">Arenivirga flava</name>
    <dbReference type="NCBI Taxonomy" id="1930060"/>
    <lineage>
        <taxon>Bacteria</taxon>
        <taxon>Bacillati</taxon>
        <taxon>Actinomycetota</taxon>
        <taxon>Actinomycetes</taxon>
        <taxon>Micrococcales</taxon>
        <taxon>Microbacteriaceae</taxon>
        <taxon>Arenivirga</taxon>
    </lineage>
</organism>
<evidence type="ECO:0000313" key="3">
    <source>
        <dbReference type="Proteomes" id="UP001157160"/>
    </source>
</evidence>
<protein>
    <submittedName>
        <fullName evidence="2">Uncharacterized protein</fullName>
    </submittedName>
</protein>
<proteinExistence type="predicted"/>
<accession>A0AA37UGY5</accession>
<evidence type="ECO:0000256" key="1">
    <source>
        <dbReference type="SAM" id="MobiDB-lite"/>
    </source>
</evidence>
<reference evidence="2 3" key="1">
    <citation type="journal article" date="2014" name="Int. J. Syst. Evol. Microbiol.">
        <title>Complete genome sequence of Corynebacterium casei LMG S-19264T (=DSM 44701T), isolated from a smear-ripened cheese.</title>
        <authorList>
            <consortium name="US DOE Joint Genome Institute (JGI-PGF)"/>
            <person name="Walter F."/>
            <person name="Albersmeier A."/>
            <person name="Kalinowski J."/>
            <person name="Ruckert C."/>
        </authorList>
    </citation>
    <scope>NUCLEOTIDE SEQUENCE [LARGE SCALE GENOMIC DNA]</scope>
    <source>
        <strain evidence="2 3">NBRC 112289</strain>
    </source>
</reference>
<name>A0AA37UGY5_9MICO</name>
<sequence>MLSRTSRAGRSSAIGVIVRSVEVEARAVTGSLDDPGRGCGHRNDQACARARETARGRARETARGCDQESAQARARVCEPARGCDHESDQARTREHPRSAAGPPASRLSG</sequence>
<feature type="compositionally biased region" description="Basic and acidic residues" evidence="1">
    <location>
        <begin position="49"/>
        <end position="66"/>
    </location>
</feature>
<keyword evidence="3" id="KW-1185">Reference proteome</keyword>
<feature type="region of interest" description="Disordered" evidence="1">
    <location>
        <begin position="49"/>
        <end position="109"/>
    </location>
</feature>
<dbReference type="EMBL" id="BSUL01000001">
    <property type="protein sequence ID" value="GMA29290.1"/>
    <property type="molecule type" value="Genomic_DNA"/>
</dbReference>
<gene>
    <name evidence="2" type="ORF">GCM10025874_25430</name>
</gene>